<proteinExistence type="inferred from homology"/>
<dbReference type="Gene3D" id="3.40.630.10">
    <property type="entry name" value="Zn peptidases"/>
    <property type="match status" value="1"/>
</dbReference>
<evidence type="ECO:0000256" key="5">
    <source>
        <dbReference type="ARBA" id="ARBA00022723"/>
    </source>
</evidence>
<evidence type="ECO:0000256" key="3">
    <source>
        <dbReference type="ARBA" id="ARBA00022438"/>
    </source>
</evidence>
<dbReference type="NCBIfam" id="NF002759">
    <property type="entry name" value="PRK02813.1"/>
    <property type="match status" value="1"/>
</dbReference>
<evidence type="ECO:0000256" key="8">
    <source>
        <dbReference type="ARBA" id="ARBA00023049"/>
    </source>
</evidence>
<name>A0A4P9VIR1_9GAMM</name>
<dbReference type="EC" id="3.4.11.-" evidence="10"/>
<comment type="cofactor">
    <cofactor evidence="1 10">
        <name>Zn(2+)</name>
        <dbReference type="ChEBI" id="CHEBI:29105"/>
    </cofactor>
</comment>
<evidence type="ECO:0000313" key="11">
    <source>
        <dbReference type="EMBL" id="RDH43118.1"/>
    </source>
</evidence>
<organism evidence="11 12">
    <name type="scientific">Zooshikella ganghwensis</name>
    <dbReference type="NCBI Taxonomy" id="202772"/>
    <lineage>
        <taxon>Bacteria</taxon>
        <taxon>Pseudomonadati</taxon>
        <taxon>Pseudomonadota</taxon>
        <taxon>Gammaproteobacteria</taxon>
        <taxon>Oceanospirillales</taxon>
        <taxon>Zooshikellaceae</taxon>
        <taxon>Zooshikella</taxon>
    </lineage>
</organism>
<dbReference type="EMBL" id="NDXW01000001">
    <property type="protein sequence ID" value="RDH43118.1"/>
    <property type="molecule type" value="Genomic_DNA"/>
</dbReference>
<dbReference type="PANTHER" id="PTHR28570:SF3">
    <property type="entry name" value="ASPARTYL AMINOPEPTIDASE"/>
    <property type="match status" value="1"/>
</dbReference>
<dbReference type="SUPFAM" id="SSF101821">
    <property type="entry name" value="Aminopeptidase/glucanase lid domain"/>
    <property type="match status" value="1"/>
</dbReference>
<evidence type="ECO:0000313" key="12">
    <source>
        <dbReference type="Proteomes" id="UP000257039"/>
    </source>
</evidence>
<dbReference type="Pfam" id="PF02127">
    <property type="entry name" value="Peptidase_M18"/>
    <property type="match status" value="1"/>
</dbReference>
<gene>
    <name evidence="11" type="ORF">B9G39_06465</name>
</gene>
<dbReference type="CDD" id="cd05658">
    <property type="entry name" value="M18_DAP"/>
    <property type="match status" value="1"/>
</dbReference>
<protein>
    <recommendedName>
        <fullName evidence="10">M18 family aminopeptidase</fullName>
        <ecNumber evidence="10">3.4.11.-</ecNumber>
    </recommendedName>
</protein>
<dbReference type="PANTHER" id="PTHR28570">
    <property type="entry name" value="ASPARTYL AMINOPEPTIDASE"/>
    <property type="match status" value="1"/>
</dbReference>
<dbReference type="SUPFAM" id="SSF53187">
    <property type="entry name" value="Zn-dependent exopeptidases"/>
    <property type="match status" value="1"/>
</dbReference>
<comment type="similarity">
    <text evidence="2 9">Belongs to the peptidase M18 family.</text>
</comment>
<dbReference type="InterPro" id="IPR001948">
    <property type="entry name" value="Peptidase_M18"/>
</dbReference>
<dbReference type="Gene3D" id="2.30.250.10">
    <property type="entry name" value="Aminopeptidase i, Domain 2"/>
    <property type="match status" value="1"/>
</dbReference>
<dbReference type="RefSeq" id="WP_094786500.1">
    <property type="nucleotide sequence ID" value="NZ_NDXW01000001.1"/>
</dbReference>
<keyword evidence="8 9" id="KW-0482">Metalloprotease</keyword>
<dbReference type="PRINTS" id="PR00932">
    <property type="entry name" value="AMINO1PTASE"/>
</dbReference>
<comment type="caution">
    <text evidence="11">The sequence shown here is derived from an EMBL/GenBank/DDBJ whole genome shotgun (WGS) entry which is preliminary data.</text>
</comment>
<reference evidence="11 12" key="1">
    <citation type="submission" date="2017-04" db="EMBL/GenBank/DDBJ databases">
        <title>Draft genome sequence of Zooshikella ganghwensis VG4 isolated from Red Sea sediments.</title>
        <authorList>
            <person name="Rehman Z."/>
            <person name="Alam I."/>
            <person name="Kamau A."/>
            <person name="Bajic V."/>
            <person name="Leiknes T."/>
        </authorList>
    </citation>
    <scope>NUCLEOTIDE SEQUENCE [LARGE SCALE GENOMIC DNA]</scope>
    <source>
        <strain evidence="11 12">VG4</strain>
    </source>
</reference>
<evidence type="ECO:0000256" key="2">
    <source>
        <dbReference type="ARBA" id="ARBA00008290"/>
    </source>
</evidence>
<evidence type="ECO:0000256" key="1">
    <source>
        <dbReference type="ARBA" id="ARBA00001947"/>
    </source>
</evidence>
<dbReference type="GO" id="GO:0008270">
    <property type="term" value="F:zinc ion binding"/>
    <property type="evidence" value="ECO:0007669"/>
    <property type="project" value="InterPro"/>
</dbReference>
<sequence>MSTLSDFNHQLLQFLSSSPTPFHAVSSMTELLINAGFIPLKENESWSLKDFQGYFITRNDSSIIAFTTGSQEYSKHGWRLVGAHTDSPCLKVKPNADLYQQNYWQLGVEVYGGALLNPWYDRDLSLAGRVTFLNSQKQVCSALINFEEPIAVIPSLAIHLDRNANKERSINPQTDIPPILSLIPEDNTNKPTLSKLLISHLNGAGYQDIKEILDYELSFYDSQTPALVGLNKEFIASARLDNLLSCFIGLHALLNSEYQKNEVPCLLVCNDHEEVGSQSHCGAQGPFLQQTLTRVMGCPITAAQVMANSLMISVDNAHGIHPNYADRHDANHGPILNKGPVIKQNCNQRYATNSETAAIYKWLSQQQQVPFQSFVVRTDMACGSTIGPITAGELGVRTLDIGVPTFAMHSPRELAGNQDGYILNNVLQAFFKTTELPS</sequence>
<evidence type="ECO:0000256" key="7">
    <source>
        <dbReference type="ARBA" id="ARBA00022833"/>
    </source>
</evidence>
<dbReference type="GO" id="GO:0005737">
    <property type="term" value="C:cytoplasm"/>
    <property type="evidence" value="ECO:0007669"/>
    <property type="project" value="UniProtKB-ARBA"/>
</dbReference>
<evidence type="ECO:0000256" key="6">
    <source>
        <dbReference type="ARBA" id="ARBA00022801"/>
    </source>
</evidence>
<keyword evidence="12" id="KW-1185">Reference proteome</keyword>
<dbReference type="FunFam" id="2.30.250.10:FF:000003">
    <property type="entry name" value="Probable M18 family aminopeptidase 2"/>
    <property type="match status" value="1"/>
</dbReference>
<keyword evidence="3 9" id="KW-0031">Aminopeptidase</keyword>
<accession>A0A4P9VIR1</accession>
<dbReference type="AlphaFoldDB" id="A0A4P9VIR1"/>
<dbReference type="GO" id="GO:0004177">
    <property type="term" value="F:aminopeptidase activity"/>
    <property type="evidence" value="ECO:0007669"/>
    <property type="project" value="UniProtKB-KW"/>
</dbReference>
<evidence type="ECO:0000256" key="4">
    <source>
        <dbReference type="ARBA" id="ARBA00022670"/>
    </source>
</evidence>
<dbReference type="InterPro" id="IPR023358">
    <property type="entry name" value="Peptidase_M18_dom2"/>
</dbReference>
<evidence type="ECO:0000256" key="9">
    <source>
        <dbReference type="RuleBase" id="RU004386"/>
    </source>
</evidence>
<keyword evidence="7 9" id="KW-0862">Zinc</keyword>
<keyword evidence="6 9" id="KW-0378">Hydrolase</keyword>
<keyword evidence="4 9" id="KW-0645">Protease</keyword>
<keyword evidence="5 9" id="KW-0479">Metal-binding</keyword>
<evidence type="ECO:0000256" key="10">
    <source>
        <dbReference type="RuleBase" id="RU004387"/>
    </source>
</evidence>
<dbReference type="GO" id="GO:0008237">
    <property type="term" value="F:metallopeptidase activity"/>
    <property type="evidence" value="ECO:0007669"/>
    <property type="project" value="UniProtKB-KW"/>
</dbReference>
<dbReference type="Proteomes" id="UP000257039">
    <property type="component" value="Unassembled WGS sequence"/>
</dbReference>
<dbReference type="GO" id="GO:0006508">
    <property type="term" value="P:proteolysis"/>
    <property type="evidence" value="ECO:0007669"/>
    <property type="project" value="UniProtKB-KW"/>
</dbReference>